<dbReference type="Proteomes" id="UP000265520">
    <property type="component" value="Unassembled WGS sequence"/>
</dbReference>
<evidence type="ECO:0000313" key="2">
    <source>
        <dbReference type="Proteomes" id="UP000265520"/>
    </source>
</evidence>
<comment type="caution">
    <text evidence="1">The sequence shown here is derived from an EMBL/GenBank/DDBJ whole genome shotgun (WGS) entry which is preliminary data.</text>
</comment>
<dbReference type="AlphaFoldDB" id="A0A392RM01"/>
<dbReference type="EMBL" id="LXQA010243259">
    <property type="protein sequence ID" value="MCI37317.1"/>
    <property type="molecule type" value="Genomic_DNA"/>
</dbReference>
<keyword evidence="2" id="KW-1185">Reference proteome</keyword>
<dbReference type="Pfam" id="PF08284">
    <property type="entry name" value="RVP_2"/>
    <property type="match status" value="1"/>
</dbReference>
<organism evidence="1 2">
    <name type="scientific">Trifolium medium</name>
    <dbReference type="NCBI Taxonomy" id="97028"/>
    <lineage>
        <taxon>Eukaryota</taxon>
        <taxon>Viridiplantae</taxon>
        <taxon>Streptophyta</taxon>
        <taxon>Embryophyta</taxon>
        <taxon>Tracheophyta</taxon>
        <taxon>Spermatophyta</taxon>
        <taxon>Magnoliopsida</taxon>
        <taxon>eudicotyledons</taxon>
        <taxon>Gunneridae</taxon>
        <taxon>Pentapetalae</taxon>
        <taxon>rosids</taxon>
        <taxon>fabids</taxon>
        <taxon>Fabales</taxon>
        <taxon>Fabaceae</taxon>
        <taxon>Papilionoideae</taxon>
        <taxon>50 kb inversion clade</taxon>
        <taxon>NPAAA clade</taxon>
        <taxon>Hologalegina</taxon>
        <taxon>IRL clade</taxon>
        <taxon>Trifolieae</taxon>
        <taxon>Trifolium</taxon>
    </lineage>
</organism>
<proteinExistence type="predicted"/>
<sequence length="85" mass="9279">MRLGLPSSPLIPPMTVAVATGGKVTPKRVCQNCPILVGKKTYFIDLICLPLKDLDVALGMDWLSANTVYIGCTEKNLYVPTETQR</sequence>
<dbReference type="CDD" id="cd00303">
    <property type="entry name" value="retropepsin_like"/>
    <property type="match status" value="1"/>
</dbReference>
<dbReference type="InterPro" id="IPR021109">
    <property type="entry name" value="Peptidase_aspartic_dom_sf"/>
</dbReference>
<evidence type="ECO:0000313" key="1">
    <source>
        <dbReference type="EMBL" id="MCI37317.1"/>
    </source>
</evidence>
<feature type="non-terminal residue" evidence="1">
    <location>
        <position position="85"/>
    </location>
</feature>
<protein>
    <submittedName>
        <fullName evidence="1">Uncharacterized protein</fullName>
    </submittedName>
</protein>
<accession>A0A392RM01</accession>
<reference evidence="1 2" key="1">
    <citation type="journal article" date="2018" name="Front. Plant Sci.">
        <title>Red Clover (Trifolium pratense) and Zigzag Clover (T. medium) - A Picture of Genomic Similarities and Differences.</title>
        <authorList>
            <person name="Dluhosova J."/>
            <person name="Istvanek J."/>
            <person name="Nedelnik J."/>
            <person name="Repkova J."/>
        </authorList>
    </citation>
    <scope>NUCLEOTIDE SEQUENCE [LARGE SCALE GENOMIC DNA]</scope>
    <source>
        <strain evidence="2">cv. 10/8</strain>
        <tissue evidence="1">Leaf</tissue>
    </source>
</reference>
<name>A0A392RM01_9FABA</name>
<dbReference type="Gene3D" id="2.40.70.10">
    <property type="entry name" value="Acid Proteases"/>
    <property type="match status" value="1"/>
</dbReference>